<reference evidence="11 12" key="1">
    <citation type="journal article" date="2013" name="Genome Announc.">
        <title>Genome sequences for three denitrifying bacterial strains isolated from a uranium- and nitrate-contaminated subsurface environment.</title>
        <authorList>
            <person name="Venkatramanan R."/>
            <person name="Prakash O."/>
            <person name="Woyke T."/>
            <person name="Chain P."/>
            <person name="Goodwin L.A."/>
            <person name="Watson D."/>
            <person name="Brooks S."/>
            <person name="Kostka J.E."/>
            <person name="Green S.J."/>
        </authorList>
    </citation>
    <scope>NUCLEOTIDE SEQUENCE [LARGE SCALE GENOMIC DNA]</scope>
    <source>
        <strain evidence="11 12">1NES1</strain>
    </source>
</reference>
<organism evidence="11 12">
    <name type="scientific">Hyphomicrobium denitrificans 1NES1</name>
    <dbReference type="NCBI Taxonomy" id="670307"/>
    <lineage>
        <taxon>Bacteria</taxon>
        <taxon>Pseudomonadati</taxon>
        <taxon>Pseudomonadota</taxon>
        <taxon>Alphaproteobacteria</taxon>
        <taxon>Hyphomicrobiales</taxon>
        <taxon>Hyphomicrobiaceae</taxon>
        <taxon>Hyphomicrobium</taxon>
    </lineage>
</organism>
<dbReference type="AlphaFoldDB" id="N0BG00"/>
<evidence type="ECO:0000256" key="2">
    <source>
        <dbReference type="ARBA" id="ARBA00008914"/>
    </source>
</evidence>
<protein>
    <submittedName>
        <fullName evidence="11">Flagellar motor protein MotB</fullName>
    </submittedName>
</protein>
<proteinExistence type="inferred from homology"/>
<feature type="domain" description="OmpA-like" evidence="10">
    <location>
        <begin position="316"/>
        <end position="434"/>
    </location>
</feature>
<comment type="subcellular location">
    <subcellularLocation>
        <location evidence="1">Cell membrane</location>
        <topology evidence="1">Single-pass membrane protein</topology>
    </subcellularLocation>
</comment>
<dbReference type="PANTHER" id="PTHR30329">
    <property type="entry name" value="STATOR ELEMENT OF FLAGELLAR MOTOR COMPLEX"/>
    <property type="match status" value="1"/>
</dbReference>
<gene>
    <name evidence="11" type="primary">motB</name>
    <name evidence="11" type="ORF">HYPDE_38633</name>
</gene>
<dbReference type="InterPro" id="IPR006665">
    <property type="entry name" value="OmpA-like"/>
</dbReference>
<evidence type="ECO:0000256" key="7">
    <source>
        <dbReference type="PROSITE-ProRule" id="PRU00473"/>
    </source>
</evidence>
<dbReference type="InterPro" id="IPR036737">
    <property type="entry name" value="OmpA-like_sf"/>
</dbReference>
<dbReference type="OrthoDB" id="7170686at2"/>
<dbReference type="InterPro" id="IPR025713">
    <property type="entry name" value="MotB-like_N_dom"/>
</dbReference>
<feature type="compositionally biased region" description="Basic and acidic residues" evidence="8">
    <location>
        <begin position="237"/>
        <end position="255"/>
    </location>
</feature>
<dbReference type="HOGENOM" id="CLU_016890_3_3_5"/>
<dbReference type="GO" id="GO:0005886">
    <property type="term" value="C:plasma membrane"/>
    <property type="evidence" value="ECO:0007669"/>
    <property type="project" value="UniProtKB-SubCell"/>
</dbReference>
<dbReference type="RefSeq" id="WP_015599411.1">
    <property type="nucleotide sequence ID" value="NC_021172.1"/>
</dbReference>
<dbReference type="PROSITE" id="PS51123">
    <property type="entry name" value="OMPA_2"/>
    <property type="match status" value="1"/>
</dbReference>
<feature type="transmembrane region" description="Helical" evidence="9">
    <location>
        <begin position="33"/>
        <end position="52"/>
    </location>
</feature>
<dbReference type="SUPFAM" id="SSF103088">
    <property type="entry name" value="OmpA-like"/>
    <property type="match status" value="1"/>
</dbReference>
<dbReference type="KEGG" id="hdt:HYPDE_38633"/>
<dbReference type="Gene3D" id="3.30.1330.60">
    <property type="entry name" value="OmpA-like domain"/>
    <property type="match status" value="1"/>
</dbReference>
<evidence type="ECO:0000259" key="10">
    <source>
        <dbReference type="PROSITE" id="PS51123"/>
    </source>
</evidence>
<evidence type="ECO:0000256" key="3">
    <source>
        <dbReference type="ARBA" id="ARBA00022475"/>
    </source>
</evidence>
<evidence type="ECO:0000256" key="4">
    <source>
        <dbReference type="ARBA" id="ARBA00022692"/>
    </source>
</evidence>
<evidence type="ECO:0000256" key="1">
    <source>
        <dbReference type="ARBA" id="ARBA00004162"/>
    </source>
</evidence>
<evidence type="ECO:0000313" key="11">
    <source>
        <dbReference type="EMBL" id="AGK59396.1"/>
    </source>
</evidence>
<evidence type="ECO:0000256" key="9">
    <source>
        <dbReference type="SAM" id="Phobius"/>
    </source>
</evidence>
<dbReference type="eggNOG" id="COG1360">
    <property type="taxonomic scope" value="Bacteria"/>
</dbReference>
<accession>N0BG00</accession>
<dbReference type="PANTHER" id="PTHR30329:SF21">
    <property type="entry name" value="LIPOPROTEIN YIAD-RELATED"/>
    <property type="match status" value="1"/>
</dbReference>
<dbReference type="InterPro" id="IPR050330">
    <property type="entry name" value="Bact_OuterMem_StrucFunc"/>
</dbReference>
<sequence length="435" mass="47080">MSNGQEDVSSQPLVIVRRRRNTDEEHHGGVWKIAYADFMTAMMAFFLVMWLINAADKKTIVQVAAYFNPMRLTDRFAAPKGLEDLNEIDNKQSDEKSKKGLNKQLALKQKLNAPKATKDSIGEAMDEEAQKTSASAGGKRVEAQKEEALFDNPGQLLDKLADEAKASQAMTAASPSDGNISDPFDRINRRTGKSQVIEKPATQPQPAAPAAPAEVSKVVTPPPSVAGKDATQTARSLEGKDQKQAARSLEGKDTEQAGPAAEAKNQAATAPKPLDNADNANNEAKAKKLQEDISSALSKVSHAAPEIEVKATSEGLLVSLLDDADFGMFEVGSAKPRPELVLAMGKVGDVLKAQPGNIVIRGHTDSRAYKHGNYDNWRLSAARAQMAYYMLVRGGISETRFVAIEGRADRDPKVPSDTEAPQNRRIDILIKEAKK</sequence>
<evidence type="ECO:0000313" key="12">
    <source>
        <dbReference type="Proteomes" id="UP000005952"/>
    </source>
</evidence>
<dbReference type="CDD" id="cd07185">
    <property type="entry name" value="OmpA_C-like"/>
    <property type="match status" value="1"/>
</dbReference>
<dbReference type="EMBL" id="CP005587">
    <property type="protein sequence ID" value="AGK59396.1"/>
    <property type="molecule type" value="Genomic_DNA"/>
</dbReference>
<evidence type="ECO:0000256" key="8">
    <source>
        <dbReference type="SAM" id="MobiDB-lite"/>
    </source>
</evidence>
<keyword evidence="11" id="KW-0969">Cilium</keyword>
<comment type="similarity">
    <text evidence="2">Belongs to the MotB family.</text>
</comment>
<keyword evidence="5 9" id="KW-1133">Transmembrane helix</keyword>
<keyword evidence="6 7" id="KW-0472">Membrane</keyword>
<keyword evidence="12" id="KW-1185">Reference proteome</keyword>
<evidence type="ECO:0000256" key="6">
    <source>
        <dbReference type="ARBA" id="ARBA00023136"/>
    </source>
</evidence>
<feature type="region of interest" description="Disordered" evidence="8">
    <location>
        <begin position="106"/>
        <end position="143"/>
    </location>
</feature>
<feature type="compositionally biased region" description="Polar residues" evidence="8">
    <location>
        <begin position="168"/>
        <end position="179"/>
    </location>
</feature>
<dbReference type="STRING" id="670307.HYPDE_38633"/>
<evidence type="ECO:0000256" key="5">
    <source>
        <dbReference type="ARBA" id="ARBA00022989"/>
    </source>
</evidence>
<feature type="compositionally biased region" description="Low complexity" evidence="8">
    <location>
        <begin position="200"/>
        <end position="213"/>
    </location>
</feature>
<keyword evidence="3" id="KW-1003">Cell membrane</keyword>
<dbReference type="NCBIfam" id="NF004651">
    <property type="entry name" value="PRK05996.1"/>
    <property type="match status" value="1"/>
</dbReference>
<keyword evidence="11" id="KW-0966">Cell projection</keyword>
<keyword evidence="4 9" id="KW-0812">Transmembrane</keyword>
<dbReference type="Pfam" id="PF13677">
    <property type="entry name" value="MotB_plug"/>
    <property type="match status" value="1"/>
</dbReference>
<feature type="compositionally biased region" description="Low complexity" evidence="8">
    <location>
        <begin position="106"/>
        <end position="115"/>
    </location>
</feature>
<feature type="region of interest" description="Disordered" evidence="8">
    <location>
        <begin position="166"/>
        <end position="279"/>
    </location>
</feature>
<keyword evidence="11" id="KW-0282">Flagellum</keyword>
<dbReference type="Proteomes" id="UP000005952">
    <property type="component" value="Chromosome"/>
</dbReference>
<dbReference type="Pfam" id="PF00691">
    <property type="entry name" value="OmpA"/>
    <property type="match status" value="1"/>
</dbReference>
<name>N0BG00_9HYPH</name>